<proteinExistence type="predicted"/>
<reference evidence="2" key="2">
    <citation type="journal article" date="2019" name="IMA Fungus">
        <title>Genome sequencing and comparison of five Tilletia species to identify candidate genes for the detection of regulated species infecting wheat.</title>
        <authorList>
            <person name="Nguyen H.D.T."/>
            <person name="Sultana T."/>
            <person name="Kesanakurti P."/>
            <person name="Hambleton S."/>
        </authorList>
    </citation>
    <scope>NUCLEOTIDE SEQUENCE</scope>
    <source>
        <strain evidence="2">DAOMC 236416</strain>
    </source>
</reference>
<feature type="region of interest" description="Disordered" evidence="1">
    <location>
        <begin position="64"/>
        <end position="106"/>
    </location>
</feature>
<evidence type="ECO:0000256" key="1">
    <source>
        <dbReference type="SAM" id="MobiDB-lite"/>
    </source>
</evidence>
<evidence type="ECO:0000313" key="2">
    <source>
        <dbReference type="EMBL" id="KAE8235461.1"/>
    </source>
</evidence>
<sequence>MEGKAREIIAMISRRVKARARQRQDGQRPIEGAGREDKACKTSETAHHRTDTLLRLFCPTHSVVEPGERMDGVDMKPSQGSGQATGDRRQRARVRSQDPPPPKRFG</sequence>
<feature type="compositionally biased region" description="Basic and acidic residues" evidence="1">
    <location>
        <begin position="22"/>
        <end position="46"/>
    </location>
</feature>
<name>A0A8T8S9A6_9BASI</name>
<organism evidence="2 3">
    <name type="scientific">Tilletia indica</name>
    <dbReference type="NCBI Taxonomy" id="43049"/>
    <lineage>
        <taxon>Eukaryota</taxon>
        <taxon>Fungi</taxon>
        <taxon>Dikarya</taxon>
        <taxon>Basidiomycota</taxon>
        <taxon>Ustilaginomycotina</taxon>
        <taxon>Exobasidiomycetes</taxon>
        <taxon>Tilletiales</taxon>
        <taxon>Tilletiaceae</taxon>
        <taxon>Tilletia</taxon>
    </lineage>
</organism>
<protein>
    <submittedName>
        <fullName evidence="2">Uncharacterized protein</fullName>
    </submittedName>
</protein>
<keyword evidence="3" id="KW-1185">Reference proteome</keyword>
<dbReference type="EMBL" id="LWDF02002752">
    <property type="protein sequence ID" value="KAE8235461.1"/>
    <property type="molecule type" value="Genomic_DNA"/>
</dbReference>
<dbReference type="AlphaFoldDB" id="A0A8T8S9A6"/>
<feature type="non-terminal residue" evidence="2">
    <location>
        <position position="1"/>
    </location>
</feature>
<feature type="region of interest" description="Disordered" evidence="1">
    <location>
        <begin position="19"/>
        <end position="46"/>
    </location>
</feature>
<accession>A0A8T8S9A6</accession>
<evidence type="ECO:0000313" key="3">
    <source>
        <dbReference type="Proteomes" id="UP000077521"/>
    </source>
</evidence>
<dbReference type="Proteomes" id="UP000077521">
    <property type="component" value="Unassembled WGS sequence"/>
</dbReference>
<gene>
    <name evidence="2" type="ORF">A4X13_0g9486</name>
</gene>
<reference evidence="2" key="1">
    <citation type="submission" date="2016-04" db="EMBL/GenBank/DDBJ databases">
        <authorList>
            <person name="Nguyen H.D."/>
            <person name="Samba Siva P."/>
            <person name="Cullis J."/>
            <person name="Levesque C.A."/>
            <person name="Hambleton S."/>
        </authorList>
    </citation>
    <scope>NUCLEOTIDE SEQUENCE</scope>
    <source>
        <strain evidence="2">DAOMC 236416</strain>
    </source>
</reference>
<comment type="caution">
    <text evidence="2">The sequence shown here is derived from an EMBL/GenBank/DDBJ whole genome shotgun (WGS) entry which is preliminary data.</text>
</comment>